<dbReference type="Proteomes" id="UP000266895">
    <property type="component" value="Chromosome"/>
</dbReference>
<feature type="transmembrane region" description="Helical" evidence="7">
    <location>
        <begin position="62"/>
        <end position="83"/>
    </location>
</feature>
<dbReference type="PANTHER" id="PTHR30576:SF10">
    <property type="entry name" value="SLL5057 PROTEIN"/>
    <property type="match status" value="1"/>
</dbReference>
<dbReference type="GO" id="GO:0016780">
    <property type="term" value="F:phosphotransferase activity, for other substituted phosphate groups"/>
    <property type="evidence" value="ECO:0007669"/>
    <property type="project" value="TreeGrafter"/>
</dbReference>
<comment type="subcellular location">
    <subcellularLocation>
        <location evidence="1">Membrane</location>
        <topology evidence="1">Multi-pass membrane protein</topology>
    </subcellularLocation>
</comment>
<dbReference type="InterPro" id="IPR017475">
    <property type="entry name" value="EPS_sugar_tfrase"/>
</dbReference>
<evidence type="ECO:0000256" key="4">
    <source>
        <dbReference type="ARBA" id="ARBA00022692"/>
    </source>
</evidence>
<proteinExistence type="inferred from homology"/>
<keyword evidence="4 7" id="KW-0812">Transmembrane</keyword>
<evidence type="ECO:0000256" key="1">
    <source>
        <dbReference type="ARBA" id="ARBA00004141"/>
    </source>
</evidence>
<evidence type="ECO:0000256" key="6">
    <source>
        <dbReference type="ARBA" id="ARBA00023136"/>
    </source>
</evidence>
<feature type="domain" description="Bacterial sugar transferase" evidence="8">
    <location>
        <begin position="296"/>
        <end position="484"/>
    </location>
</feature>
<name>A0A3S4R256_9ACTO</name>
<evidence type="ECO:0000256" key="2">
    <source>
        <dbReference type="ARBA" id="ARBA00006464"/>
    </source>
</evidence>
<sequence>MSQARIVPCGAPKTTGPHSTARFQRLLQAGDLFIITLAILTCNVLNVQAADMAMSGSVAGPSTGSTTLCAFIVLSWWLFLVAMKCHVERILGYGPDEFLRATRATATEFGALALLSYLSGVQLPRAYFLTTLPLGFLALLMWRWVARRYFVRARRRGTFTHPTYVVGSRESVASVVAAIEQRPELGLTPQGAFLAGADSDPDESPALSVPVVGEVEDLEESLAGAEGITLVITQTPRLTPPDIRRIGWALGPTSQLIMVPSVLDVSGQRLHLRPIGGISLLEIQTSSFGRLRARVKRVGDLVAAALLITLLLPVWIVIPLLIRREDRGPVFFRQTRIGLNGREFRIWKFRTMRVDADRELAALLARQGTADTPLFKVDHDPRITRIGSVLRRTSLDELPQLFNVLEGSMSLIGPRPQVPQEVELYDETAARRLLVKPGMTGMWQVNGRSALCWEEALRLDLFYVENWTFSLDLQILLKTVKVVLARQGAV</sequence>
<keyword evidence="6 7" id="KW-0472">Membrane</keyword>
<feature type="transmembrane region" description="Helical" evidence="7">
    <location>
        <begin position="126"/>
        <end position="146"/>
    </location>
</feature>
<dbReference type="GO" id="GO:0016020">
    <property type="term" value="C:membrane"/>
    <property type="evidence" value="ECO:0007669"/>
    <property type="project" value="UniProtKB-SubCell"/>
</dbReference>
<dbReference type="Pfam" id="PF13727">
    <property type="entry name" value="CoA_binding_3"/>
    <property type="match status" value="1"/>
</dbReference>
<dbReference type="OrthoDB" id="9808602at2"/>
<keyword evidence="10" id="KW-1185">Reference proteome</keyword>
<dbReference type="PANTHER" id="PTHR30576">
    <property type="entry name" value="COLANIC BIOSYNTHESIS UDP-GLUCOSE LIPID CARRIER TRANSFERASE"/>
    <property type="match status" value="1"/>
</dbReference>
<dbReference type="AlphaFoldDB" id="A0A3S4R256"/>
<dbReference type="Pfam" id="PF02397">
    <property type="entry name" value="Bac_transf"/>
    <property type="match status" value="1"/>
</dbReference>
<dbReference type="RefSeq" id="WP_126381742.1">
    <property type="nucleotide sequence ID" value="NZ_LR134350.1"/>
</dbReference>
<organism evidence="9 10">
    <name type="scientific">Actinomyces howellii</name>
    <dbReference type="NCBI Taxonomy" id="52771"/>
    <lineage>
        <taxon>Bacteria</taxon>
        <taxon>Bacillati</taxon>
        <taxon>Actinomycetota</taxon>
        <taxon>Actinomycetes</taxon>
        <taxon>Actinomycetales</taxon>
        <taxon>Actinomycetaceae</taxon>
        <taxon>Actinomyces</taxon>
    </lineage>
</organism>
<evidence type="ECO:0000259" key="8">
    <source>
        <dbReference type="Pfam" id="PF02397"/>
    </source>
</evidence>
<feature type="transmembrane region" description="Helical" evidence="7">
    <location>
        <begin position="32"/>
        <end position="50"/>
    </location>
</feature>
<comment type="similarity">
    <text evidence="2">Belongs to the bacterial sugar transferase family.</text>
</comment>
<dbReference type="EMBL" id="LR134350">
    <property type="protein sequence ID" value="VEG26455.1"/>
    <property type="molecule type" value="Genomic_DNA"/>
</dbReference>
<dbReference type="InterPro" id="IPR003362">
    <property type="entry name" value="Bact_transf"/>
</dbReference>
<gene>
    <name evidence="9" type="primary">wcaJ_1</name>
    <name evidence="9" type="ORF">NCTC11636_00534</name>
</gene>
<dbReference type="KEGG" id="ahw:NCTC11636_00534"/>
<protein>
    <submittedName>
        <fullName evidence="9">Colanic biosynthesis UDP-glucose lipid carrier transferase</fullName>
    </submittedName>
</protein>
<accession>A0A3S4R256</accession>
<evidence type="ECO:0000256" key="3">
    <source>
        <dbReference type="ARBA" id="ARBA00022679"/>
    </source>
</evidence>
<evidence type="ECO:0000256" key="7">
    <source>
        <dbReference type="SAM" id="Phobius"/>
    </source>
</evidence>
<dbReference type="NCBIfam" id="TIGR03025">
    <property type="entry name" value="EPS_sugtrans"/>
    <property type="match status" value="1"/>
</dbReference>
<keyword evidence="5 7" id="KW-1133">Transmembrane helix</keyword>
<reference evidence="9 10" key="1">
    <citation type="submission" date="2018-12" db="EMBL/GenBank/DDBJ databases">
        <authorList>
            <consortium name="Pathogen Informatics"/>
        </authorList>
    </citation>
    <scope>NUCLEOTIDE SEQUENCE [LARGE SCALE GENOMIC DNA]</scope>
    <source>
        <strain evidence="9 10">NCTC11636</strain>
    </source>
</reference>
<feature type="transmembrane region" description="Helical" evidence="7">
    <location>
        <begin position="301"/>
        <end position="322"/>
    </location>
</feature>
<evidence type="ECO:0000313" key="9">
    <source>
        <dbReference type="EMBL" id="VEG26455.1"/>
    </source>
</evidence>
<evidence type="ECO:0000313" key="10">
    <source>
        <dbReference type="Proteomes" id="UP000266895"/>
    </source>
</evidence>
<evidence type="ECO:0000256" key="5">
    <source>
        <dbReference type="ARBA" id="ARBA00022989"/>
    </source>
</evidence>
<keyword evidence="3 9" id="KW-0808">Transferase</keyword>